<protein>
    <submittedName>
        <fullName evidence="1">Y792</fullName>
    </submittedName>
</protein>
<dbReference type="VEuPathDB" id="MicrosporidiaDB:ECANGB1_2030"/>
<dbReference type="EMBL" id="LWDP01000070">
    <property type="protein sequence ID" value="ORD93537.1"/>
    <property type="molecule type" value="Genomic_DNA"/>
</dbReference>
<sequence length="200" mass="23442">MIKDSLKGHYEMVGDSQINIDLRTRKRERRPIFYDKHVVELIKEGSFTPFHLKEHAYATFAVLRMKTNPDMIFTVVNADLYSGNEKHIEKQMYNMIKHINDGSYGKHPLFFLGMINEQTTLVRSLVKNSMNNAVALDTNNTTLSKTTFHNFGRLDDGKQRDFILLKDDEKKFKLNYARILSKLERVDLTHYPVYAIYTMN</sequence>
<gene>
    <name evidence="1" type="primary">Y792</name>
    <name evidence="1" type="ORF">ECANGB1_2030</name>
</gene>
<dbReference type="Proteomes" id="UP000192639">
    <property type="component" value="Unassembled WGS sequence"/>
</dbReference>
<dbReference type="AlphaFoldDB" id="A0A1Y1S555"/>
<dbReference type="InterPro" id="IPR036691">
    <property type="entry name" value="Endo/exonu/phosph_ase_sf"/>
</dbReference>
<proteinExistence type="predicted"/>
<name>A0A1Y1S555_9MICR</name>
<organism evidence="1 2">
    <name type="scientific">Enterospora canceri</name>
    <dbReference type="NCBI Taxonomy" id="1081671"/>
    <lineage>
        <taxon>Eukaryota</taxon>
        <taxon>Fungi</taxon>
        <taxon>Fungi incertae sedis</taxon>
        <taxon>Microsporidia</taxon>
        <taxon>Enterocytozoonidae</taxon>
        <taxon>Enterospora</taxon>
    </lineage>
</organism>
<comment type="caution">
    <text evidence="1">The sequence shown here is derived from an EMBL/GenBank/DDBJ whole genome shotgun (WGS) entry which is preliminary data.</text>
</comment>
<evidence type="ECO:0000313" key="2">
    <source>
        <dbReference type="Proteomes" id="UP000192639"/>
    </source>
</evidence>
<keyword evidence="2" id="KW-1185">Reference proteome</keyword>
<evidence type="ECO:0000313" key="1">
    <source>
        <dbReference type="EMBL" id="ORD93537.1"/>
    </source>
</evidence>
<dbReference type="OrthoDB" id="2190927at2759"/>
<accession>A0A1Y1S555</accession>
<dbReference type="Gene3D" id="3.60.10.10">
    <property type="entry name" value="Endonuclease/exonuclease/phosphatase"/>
    <property type="match status" value="1"/>
</dbReference>
<reference evidence="1 2" key="1">
    <citation type="journal article" date="2017" name="Environ. Microbiol.">
        <title>Decay of the glycolytic pathway and adaptation to intranuclear parasitism within Enterocytozoonidae microsporidia.</title>
        <authorList>
            <person name="Wiredu Boakye D."/>
            <person name="Jaroenlak P."/>
            <person name="Prachumwat A."/>
            <person name="Williams T.A."/>
            <person name="Bateman K.S."/>
            <person name="Itsathitphaisarn O."/>
            <person name="Sritunyalucksana K."/>
            <person name="Paszkiewicz K.H."/>
            <person name="Moore K.A."/>
            <person name="Stentiford G.D."/>
            <person name="Williams B.A."/>
        </authorList>
    </citation>
    <scope>NUCLEOTIDE SEQUENCE [LARGE SCALE GENOMIC DNA]</scope>
    <source>
        <strain evidence="1 2">GB1</strain>
    </source>
</reference>